<reference evidence="4 5" key="1">
    <citation type="submission" date="2021-03" db="EMBL/GenBank/DDBJ databases">
        <title>Pseudidiomarina terrestris, a new bacterium isolated from saline soil.</title>
        <authorList>
            <person name="Galisteo C."/>
            <person name="De La Haba R."/>
            <person name="Sanchez-Porro C."/>
            <person name="Ventosa A."/>
        </authorList>
    </citation>
    <scope>NUCLEOTIDE SEQUENCE [LARGE SCALE GENOMIC DNA]</scope>
    <source>
        <strain evidence="2 5">1APP75-32.1</strain>
        <strain evidence="4">1APR75-15</strain>
        <strain evidence="3">1ASR75-15</strain>
    </source>
</reference>
<keyword evidence="1" id="KW-0732">Signal</keyword>
<name>A0AAW7QYS9_9GAMM</name>
<evidence type="ECO:0000313" key="5">
    <source>
        <dbReference type="Proteomes" id="UP001169492"/>
    </source>
</evidence>
<proteinExistence type="predicted"/>
<evidence type="ECO:0000313" key="3">
    <source>
        <dbReference type="EMBL" id="MDN7129623.1"/>
    </source>
</evidence>
<sequence>MFSKNALVAAVIILCFPALAWADGSASIMSGGETTTVEFSGEKFLRMDAPEAGGYMLLRDDKLYSVAHEGDRVMVFDIAAALKAMGGSARQESFWDEDVVEVVSFENTGENETVAGIRGEVYELQALNREGKKQVSTLVLTEHPIVVELSAAMFRMSETLVNAIGDETPRSLLMMKDHIIAKDKGILRQGEDFEIISITENSPSAERFALPAEPMKLPFGG</sequence>
<gene>
    <name evidence="2" type="ORF">J6I90_08415</name>
    <name evidence="3" type="ORF">J6I92_07045</name>
</gene>
<evidence type="ECO:0000313" key="4">
    <source>
        <dbReference type="Proteomes" id="UP001169491"/>
    </source>
</evidence>
<feature type="chain" id="PRO_5043936385" description="DUF4412 domain-containing protein" evidence="1">
    <location>
        <begin position="21"/>
        <end position="221"/>
    </location>
</feature>
<protein>
    <recommendedName>
        <fullName evidence="6">DUF4412 domain-containing protein</fullName>
    </recommendedName>
</protein>
<organism evidence="2 5">
    <name type="scientific">Pseudidiomarina terrestris</name>
    <dbReference type="NCBI Taxonomy" id="2820060"/>
    <lineage>
        <taxon>Bacteria</taxon>
        <taxon>Pseudomonadati</taxon>
        <taxon>Pseudomonadota</taxon>
        <taxon>Gammaproteobacteria</taxon>
        <taxon>Alteromonadales</taxon>
        <taxon>Idiomarinaceae</taxon>
        <taxon>Pseudidiomarina</taxon>
    </lineage>
</organism>
<feature type="signal peptide" evidence="1">
    <location>
        <begin position="1"/>
        <end position="20"/>
    </location>
</feature>
<keyword evidence="4" id="KW-1185">Reference proteome</keyword>
<evidence type="ECO:0000313" key="2">
    <source>
        <dbReference type="EMBL" id="MDN7124904.1"/>
    </source>
</evidence>
<evidence type="ECO:0000256" key="1">
    <source>
        <dbReference type="SAM" id="SignalP"/>
    </source>
</evidence>
<dbReference type="Proteomes" id="UP001169492">
    <property type="component" value="Unassembled WGS sequence"/>
</dbReference>
<accession>A0AAW7QYS9</accession>
<dbReference type="AlphaFoldDB" id="A0AAW7QYS9"/>
<dbReference type="EMBL" id="JAGGJC010000002">
    <property type="protein sequence ID" value="MDN7129623.1"/>
    <property type="molecule type" value="Genomic_DNA"/>
</dbReference>
<dbReference type="EMBL" id="JAGGJB010000004">
    <property type="protein sequence ID" value="MDN7124904.1"/>
    <property type="molecule type" value="Genomic_DNA"/>
</dbReference>
<evidence type="ECO:0008006" key="6">
    <source>
        <dbReference type="Google" id="ProtNLM"/>
    </source>
</evidence>
<dbReference type="RefSeq" id="WP_301721298.1">
    <property type="nucleotide sequence ID" value="NZ_JAGGJB010000004.1"/>
</dbReference>
<comment type="caution">
    <text evidence="2">The sequence shown here is derived from an EMBL/GenBank/DDBJ whole genome shotgun (WGS) entry which is preliminary data.</text>
</comment>
<dbReference type="Proteomes" id="UP001169491">
    <property type="component" value="Unassembled WGS sequence"/>
</dbReference>